<dbReference type="GO" id="GO:0071732">
    <property type="term" value="P:cellular response to nitric oxide"/>
    <property type="evidence" value="ECO:0007669"/>
    <property type="project" value="UniProtKB-ARBA"/>
</dbReference>
<dbReference type="CDD" id="cd01949">
    <property type="entry name" value="GGDEF"/>
    <property type="match status" value="1"/>
</dbReference>
<keyword evidence="2" id="KW-0472">Membrane</keyword>
<dbReference type="PANTHER" id="PTHR44757:SF2">
    <property type="entry name" value="BIOFILM ARCHITECTURE MAINTENANCE PROTEIN MBAA"/>
    <property type="match status" value="1"/>
</dbReference>
<comment type="catalytic activity">
    <reaction evidence="1">
        <text>3',3'-c-di-GMP + H2O = 5'-phosphoguanylyl(3'-&gt;5')guanosine + H(+)</text>
        <dbReference type="Rhea" id="RHEA:24902"/>
        <dbReference type="ChEBI" id="CHEBI:15377"/>
        <dbReference type="ChEBI" id="CHEBI:15378"/>
        <dbReference type="ChEBI" id="CHEBI:58754"/>
        <dbReference type="ChEBI" id="CHEBI:58805"/>
        <dbReference type="EC" id="3.1.4.52"/>
    </reaction>
    <physiologicalReaction direction="left-to-right" evidence="1">
        <dbReference type="Rhea" id="RHEA:24903"/>
    </physiologicalReaction>
</comment>
<dbReference type="Gene3D" id="3.20.20.450">
    <property type="entry name" value="EAL domain"/>
    <property type="match status" value="1"/>
</dbReference>
<keyword evidence="2" id="KW-0812">Transmembrane</keyword>
<dbReference type="SMART" id="SM00304">
    <property type="entry name" value="HAMP"/>
    <property type="match status" value="1"/>
</dbReference>
<keyword evidence="2" id="KW-1133">Transmembrane helix</keyword>
<dbReference type="RefSeq" id="WP_200589713.1">
    <property type="nucleotide sequence ID" value="NZ_JAEPBG010000001.1"/>
</dbReference>
<dbReference type="SUPFAM" id="SSF158472">
    <property type="entry name" value="HAMP domain-like"/>
    <property type="match status" value="1"/>
</dbReference>
<feature type="domain" description="PAC" evidence="4">
    <location>
        <begin position="532"/>
        <end position="584"/>
    </location>
</feature>
<comment type="caution">
    <text evidence="8">The sequence shown here is derived from an EMBL/GenBank/DDBJ whole genome shotgun (WGS) entry which is preliminary data.</text>
</comment>
<accession>A0A934SPI4</accession>
<dbReference type="CDD" id="cd01948">
    <property type="entry name" value="EAL"/>
    <property type="match status" value="1"/>
</dbReference>
<dbReference type="AlphaFoldDB" id="A0A934SPI4"/>
<dbReference type="GO" id="GO:0016020">
    <property type="term" value="C:membrane"/>
    <property type="evidence" value="ECO:0007669"/>
    <property type="project" value="InterPro"/>
</dbReference>
<dbReference type="PROSITE" id="PS50112">
    <property type="entry name" value="PAS"/>
    <property type="match status" value="1"/>
</dbReference>
<evidence type="ECO:0000259" key="5">
    <source>
        <dbReference type="PROSITE" id="PS50883"/>
    </source>
</evidence>
<dbReference type="SMART" id="SM00267">
    <property type="entry name" value="GGDEF"/>
    <property type="match status" value="1"/>
</dbReference>
<dbReference type="Gene3D" id="3.30.70.270">
    <property type="match status" value="1"/>
</dbReference>
<dbReference type="FunFam" id="3.20.20.450:FF:000001">
    <property type="entry name" value="Cyclic di-GMP phosphodiesterase yahA"/>
    <property type="match status" value="1"/>
</dbReference>
<dbReference type="InterPro" id="IPR000160">
    <property type="entry name" value="GGDEF_dom"/>
</dbReference>
<gene>
    <name evidence="8" type="ORF">JJB74_00835</name>
</gene>
<dbReference type="Pfam" id="PF00563">
    <property type="entry name" value="EAL"/>
    <property type="match status" value="1"/>
</dbReference>
<sequence>MQNFLSRLIGRLNVGRKLALIYLLDLTAVIFVSGILINEKYIAIDFTAKEIAGAAYIDAIRASFTPLAGARPSPQAMEAAAREIEAAQARHGEAMRGADLARDYADALRHGTDHAFDRGRALLTRIGNQSNLILDPDLDSYYTMSLAVLRFPELLELLRTTPNPNAAHDMALLQGRLDAAAHGIASDYREALAAGDATLAQRLNPSRQALQDALQRYGAGPMDAARRELAIVALNDAWRMAQNELSRLLHARQRAAYARMAEHFGTAVLLLLVILSVVFYVARQISAPLRQLAGVAADVSRSGNYALRAAWKSGDEIGQLVTGFNAMLQQLDRHRLEQQELVARHHADNAQKRLAEAIPMPLLVTAIPDHEVLHANAAAQSWLRGRGDPWSRGMDAPTRARFFQTLADLGAVDEFEVRWLAGSAPGWALVSARRIEYGGRAAVLSTFTPINRMKAMEQHLELWAKVFEAASEGILLIDAEGCIVEANAAFCRNANLGVDDLAGMHPRDLLDARNDAGLYQTMLDTAARQGAWQGEAWIQRRGREPWPAWLSLNAARDKSGAVAHHIAIVTDISERKKNEERIRYMAHHDALTGLPNRLLCRERLQMSIAQSQRAGSRVAVLFVDLDRFKNINDSLGHHVGDALLSSVAQRLSASVRPGDTVSRLGGDEFIVILNNVADVEEIGKIAKGRLIEAVRQPYPLDGAELHISCSVGAAVYPDDGADIDALMRHADAAMYQAKNSGRDNLQFFTAELNERVTQRLQLENDLRHAVARGELLLHYQPRIDAATLTLAGVESLVRWQHPTRGLIGPAEFIPIAEESGLIVDIGAWIIDEACRQHAQWRERGLGMVPVSINLSAVQLRDNGLCDTLRGALKRHAIDAAQIELELTESVLMDNGDAAIARLNAIKALGVSLSIDDFGTGYSSLNYLYRFPVDKLKIDRSFIQNMAAAPQNLALIHAIIGLGHTLGRQVVAEGVSQESEARMLREYGCDELQGFHFSRPLPAQEVEGWMRDRCAQAA</sequence>
<dbReference type="InterPro" id="IPR043128">
    <property type="entry name" value="Rev_trsase/Diguanyl_cyclase"/>
</dbReference>
<feature type="domain" description="GGDEF" evidence="7">
    <location>
        <begin position="616"/>
        <end position="750"/>
    </location>
</feature>
<dbReference type="InterPro" id="IPR003660">
    <property type="entry name" value="HAMP_dom"/>
</dbReference>
<dbReference type="InterPro" id="IPR035919">
    <property type="entry name" value="EAL_sf"/>
</dbReference>
<evidence type="ECO:0000259" key="4">
    <source>
        <dbReference type="PROSITE" id="PS50113"/>
    </source>
</evidence>
<evidence type="ECO:0000259" key="7">
    <source>
        <dbReference type="PROSITE" id="PS50887"/>
    </source>
</evidence>
<dbReference type="Gene3D" id="3.30.450.20">
    <property type="entry name" value="PAS domain"/>
    <property type="match status" value="1"/>
</dbReference>
<organism evidence="8 9">
    <name type="scientific">Noviherbaspirillum pedocola</name>
    <dbReference type="NCBI Taxonomy" id="2801341"/>
    <lineage>
        <taxon>Bacteria</taxon>
        <taxon>Pseudomonadati</taxon>
        <taxon>Pseudomonadota</taxon>
        <taxon>Betaproteobacteria</taxon>
        <taxon>Burkholderiales</taxon>
        <taxon>Oxalobacteraceae</taxon>
        <taxon>Noviherbaspirillum</taxon>
    </lineage>
</organism>
<evidence type="ECO:0000256" key="1">
    <source>
        <dbReference type="ARBA" id="ARBA00051114"/>
    </source>
</evidence>
<dbReference type="CDD" id="cd00130">
    <property type="entry name" value="PAS"/>
    <property type="match status" value="1"/>
</dbReference>
<reference evidence="8" key="1">
    <citation type="submission" date="2021-01" db="EMBL/GenBank/DDBJ databases">
        <title>Genome sequence of strain Noviherbaspirillum sp. DKR-6.</title>
        <authorList>
            <person name="Chaudhary D.K."/>
        </authorList>
    </citation>
    <scope>NUCLEOTIDE SEQUENCE</scope>
    <source>
        <strain evidence="8">DKR-6</strain>
    </source>
</reference>
<dbReference type="GO" id="GO:0007165">
    <property type="term" value="P:signal transduction"/>
    <property type="evidence" value="ECO:0007669"/>
    <property type="project" value="InterPro"/>
</dbReference>
<dbReference type="PANTHER" id="PTHR44757">
    <property type="entry name" value="DIGUANYLATE CYCLASE DGCP"/>
    <property type="match status" value="1"/>
</dbReference>
<dbReference type="SUPFAM" id="SSF55073">
    <property type="entry name" value="Nucleotide cyclase"/>
    <property type="match status" value="1"/>
</dbReference>
<dbReference type="PROSITE" id="PS50113">
    <property type="entry name" value="PAC"/>
    <property type="match status" value="1"/>
</dbReference>
<feature type="transmembrane region" description="Helical" evidence="2">
    <location>
        <begin position="20"/>
        <end position="37"/>
    </location>
</feature>
<feature type="domain" description="HAMP" evidence="6">
    <location>
        <begin position="283"/>
        <end position="336"/>
    </location>
</feature>
<dbReference type="EMBL" id="JAEPBG010000001">
    <property type="protein sequence ID" value="MBK4733162.1"/>
    <property type="molecule type" value="Genomic_DNA"/>
</dbReference>
<name>A0A934SPI4_9BURK</name>
<dbReference type="Gene3D" id="6.10.340.10">
    <property type="match status" value="1"/>
</dbReference>
<evidence type="ECO:0000313" key="8">
    <source>
        <dbReference type="EMBL" id="MBK4733162.1"/>
    </source>
</evidence>
<dbReference type="GO" id="GO:0071111">
    <property type="term" value="F:cyclic-guanylate-specific phosphodiesterase activity"/>
    <property type="evidence" value="ECO:0007669"/>
    <property type="project" value="UniProtKB-EC"/>
</dbReference>
<dbReference type="NCBIfam" id="TIGR00229">
    <property type="entry name" value="sensory_box"/>
    <property type="match status" value="1"/>
</dbReference>
<dbReference type="FunFam" id="3.30.70.270:FF:000001">
    <property type="entry name" value="Diguanylate cyclase domain protein"/>
    <property type="match status" value="1"/>
</dbReference>
<dbReference type="InterPro" id="IPR029787">
    <property type="entry name" value="Nucleotide_cyclase"/>
</dbReference>
<protein>
    <submittedName>
        <fullName evidence="8">EAL domain-containing protein</fullName>
    </submittedName>
</protein>
<dbReference type="NCBIfam" id="TIGR00254">
    <property type="entry name" value="GGDEF"/>
    <property type="match status" value="1"/>
</dbReference>
<keyword evidence="9" id="KW-1185">Reference proteome</keyword>
<dbReference type="SMART" id="SM00091">
    <property type="entry name" value="PAS"/>
    <property type="match status" value="2"/>
</dbReference>
<proteinExistence type="predicted"/>
<dbReference type="InterPro" id="IPR000700">
    <property type="entry name" value="PAS-assoc_C"/>
</dbReference>
<dbReference type="PROSITE" id="PS50883">
    <property type="entry name" value="EAL"/>
    <property type="match status" value="1"/>
</dbReference>
<dbReference type="Pfam" id="PF13426">
    <property type="entry name" value="PAS_9"/>
    <property type="match status" value="1"/>
</dbReference>
<dbReference type="SUPFAM" id="SSF55785">
    <property type="entry name" value="PYP-like sensor domain (PAS domain)"/>
    <property type="match status" value="1"/>
</dbReference>
<dbReference type="Pfam" id="PF00672">
    <property type="entry name" value="HAMP"/>
    <property type="match status" value="1"/>
</dbReference>
<dbReference type="InterPro" id="IPR000014">
    <property type="entry name" value="PAS"/>
</dbReference>
<evidence type="ECO:0000313" key="9">
    <source>
        <dbReference type="Proteomes" id="UP000622890"/>
    </source>
</evidence>
<evidence type="ECO:0000256" key="2">
    <source>
        <dbReference type="SAM" id="Phobius"/>
    </source>
</evidence>
<dbReference type="Proteomes" id="UP000622890">
    <property type="component" value="Unassembled WGS sequence"/>
</dbReference>
<feature type="domain" description="PAS" evidence="3">
    <location>
        <begin position="459"/>
        <end position="530"/>
    </location>
</feature>
<evidence type="ECO:0000259" key="6">
    <source>
        <dbReference type="PROSITE" id="PS50885"/>
    </source>
</evidence>
<dbReference type="PROSITE" id="PS50887">
    <property type="entry name" value="GGDEF"/>
    <property type="match status" value="1"/>
</dbReference>
<dbReference type="InterPro" id="IPR001633">
    <property type="entry name" value="EAL_dom"/>
</dbReference>
<dbReference type="SUPFAM" id="SSF141868">
    <property type="entry name" value="EAL domain-like"/>
    <property type="match status" value="1"/>
</dbReference>
<feature type="transmembrane region" description="Helical" evidence="2">
    <location>
        <begin position="264"/>
        <end position="282"/>
    </location>
</feature>
<dbReference type="Pfam" id="PF00990">
    <property type="entry name" value="GGDEF"/>
    <property type="match status" value="1"/>
</dbReference>
<feature type="domain" description="EAL" evidence="5">
    <location>
        <begin position="759"/>
        <end position="1013"/>
    </location>
</feature>
<dbReference type="CDD" id="cd06225">
    <property type="entry name" value="HAMP"/>
    <property type="match status" value="1"/>
</dbReference>
<dbReference type="PROSITE" id="PS50885">
    <property type="entry name" value="HAMP"/>
    <property type="match status" value="1"/>
</dbReference>
<dbReference type="SMART" id="SM00052">
    <property type="entry name" value="EAL"/>
    <property type="match status" value="1"/>
</dbReference>
<dbReference type="InterPro" id="IPR035965">
    <property type="entry name" value="PAS-like_dom_sf"/>
</dbReference>
<dbReference type="InterPro" id="IPR052155">
    <property type="entry name" value="Biofilm_reg_signaling"/>
</dbReference>
<evidence type="ECO:0000259" key="3">
    <source>
        <dbReference type="PROSITE" id="PS50112"/>
    </source>
</evidence>